<evidence type="ECO:0000313" key="14">
    <source>
        <dbReference type="Proteomes" id="UP000325440"/>
    </source>
</evidence>
<comment type="function">
    <text evidence="9">Required for the export of mRNAs containing poly(A) tails from the nucleus into the cytoplasm. May be involved in the terminal step of the mRNA transport through the nuclear pore complex (NPC).</text>
</comment>
<evidence type="ECO:0000256" key="3">
    <source>
        <dbReference type="ARBA" id="ARBA00022448"/>
    </source>
</evidence>
<dbReference type="GO" id="GO:0000822">
    <property type="term" value="F:inositol hexakisphosphate binding"/>
    <property type="evidence" value="ECO:0007669"/>
    <property type="project" value="TreeGrafter"/>
</dbReference>
<evidence type="ECO:0000256" key="4">
    <source>
        <dbReference type="ARBA" id="ARBA00022816"/>
    </source>
</evidence>
<name>A0A5E4NKE4_9HEMI</name>
<proteinExistence type="inferred from homology"/>
<gene>
    <name evidence="13" type="ORF">CINCED_3A003740</name>
</gene>
<dbReference type="PANTHER" id="PTHR12960">
    <property type="entry name" value="GLE-1-RELATED"/>
    <property type="match status" value="1"/>
</dbReference>
<dbReference type="Pfam" id="PF07817">
    <property type="entry name" value="GLE1"/>
    <property type="match status" value="1"/>
</dbReference>
<evidence type="ECO:0000256" key="2">
    <source>
        <dbReference type="ARBA" id="ARBA00011056"/>
    </source>
</evidence>
<dbReference type="GO" id="GO:0015031">
    <property type="term" value="P:protein transport"/>
    <property type="evidence" value="ECO:0007669"/>
    <property type="project" value="UniProtKB-KW"/>
</dbReference>
<keyword evidence="6" id="KW-0811">Translocation</keyword>
<keyword evidence="5" id="KW-0653">Protein transport</keyword>
<dbReference type="GO" id="GO:0005543">
    <property type="term" value="F:phospholipid binding"/>
    <property type="evidence" value="ECO:0007669"/>
    <property type="project" value="TreeGrafter"/>
</dbReference>
<dbReference type="GO" id="GO:0031369">
    <property type="term" value="F:translation initiation factor binding"/>
    <property type="evidence" value="ECO:0007669"/>
    <property type="project" value="TreeGrafter"/>
</dbReference>
<comment type="similarity">
    <text evidence="2">Belongs to the GLE1 family.</text>
</comment>
<dbReference type="InterPro" id="IPR012476">
    <property type="entry name" value="GLE1"/>
</dbReference>
<comment type="subcellular location">
    <subcellularLocation>
        <location evidence="1">Nucleus</location>
        <location evidence="1">Nuclear pore complex</location>
    </subcellularLocation>
</comment>
<keyword evidence="3" id="KW-0813">Transport</keyword>
<keyword evidence="14" id="KW-1185">Reference proteome</keyword>
<evidence type="ECO:0000256" key="9">
    <source>
        <dbReference type="ARBA" id="ARBA00024680"/>
    </source>
</evidence>
<accession>A0A5E4NKE4</accession>
<evidence type="ECO:0000313" key="13">
    <source>
        <dbReference type="EMBL" id="VVC44232.1"/>
    </source>
</evidence>
<reference evidence="13 14" key="1">
    <citation type="submission" date="2019-08" db="EMBL/GenBank/DDBJ databases">
        <authorList>
            <person name="Alioto T."/>
            <person name="Alioto T."/>
            <person name="Gomez Garrido J."/>
        </authorList>
    </citation>
    <scope>NUCLEOTIDE SEQUENCE [LARGE SCALE GENOMIC DNA]</scope>
</reference>
<evidence type="ECO:0000256" key="10">
    <source>
        <dbReference type="ARBA" id="ARBA00026227"/>
    </source>
</evidence>
<evidence type="ECO:0000256" key="12">
    <source>
        <dbReference type="ARBA" id="ARBA00030897"/>
    </source>
</evidence>
<dbReference type="Proteomes" id="UP000325440">
    <property type="component" value="Unassembled WGS sequence"/>
</dbReference>
<evidence type="ECO:0000256" key="5">
    <source>
        <dbReference type="ARBA" id="ARBA00022927"/>
    </source>
</evidence>
<dbReference type="OrthoDB" id="420884at2759"/>
<dbReference type="GO" id="GO:0005737">
    <property type="term" value="C:cytoplasm"/>
    <property type="evidence" value="ECO:0007669"/>
    <property type="project" value="TreeGrafter"/>
</dbReference>
<dbReference type="GO" id="GO:0016973">
    <property type="term" value="P:poly(A)+ mRNA export from nucleus"/>
    <property type="evidence" value="ECO:0007669"/>
    <property type="project" value="InterPro"/>
</dbReference>
<evidence type="ECO:0000256" key="6">
    <source>
        <dbReference type="ARBA" id="ARBA00023010"/>
    </source>
</evidence>
<organism evidence="13 14">
    <name type="scientific">Cinara cedri</name>
    <dbReference type="NCBI Taxonomy" id="506608"/>
    <lineage>
        <taxon>Eukaryota</taxon>
        <taxon>Metazoa</taxon>
        <taxon>Ecdysozoa</taxon>
        <taxon>Arthropoda</taxon>
        <taxon>Hexapoda</taxon>
        <taxon>Insecta</taxon>
        <taxon>Pterygota</taxon>
        <taxon>Neoptera</taxon>
        <taxon>Paraneoptera</taxon>
        <taxon>Hemiptera</taxon>
        <taxon>Sternorrhyncha</taxon>
        <taxon>Aphidomorpha</taxon>
        <taxon>Aphidoidea</taxon>
        <taxon>Aphididae</taxon>
        <taxon>Lachninae</taxon>
        <taxon>Cinara</taxon>
    </lineage>
</organism>
<dbReference type="PANTHER" id="PTHR12960:SF0">
    <property type="entry name" value="MRNA EXPORT FACTOR GLE1"/>
    <property type="match status" value="1"/>
</dbReference>
<evidence type="ECO:0000256" key="8">
    <source>
        <dbReference type="ARBA" id="ARBA00023242"/>
    </source>
</evidence>
<keyword evidence="4" id="KW-0509">mRNA transport</keyword>
<sequence>MDLNNTVSTINLGTCLAENQVSDHKCSLFDKNLRRINNNLQYVNEYYIPKHEIPVENQQKVRENIIVPKDQKEQSIHFHNEFYKIKMDEIEFIRKTHVKQILSQKANIWEQKRREFMKNVPKNIIKESGGLLIETQNIEKNHNIELQNTNSDQYKTTLLEEQKKSEQKARSIQFLSLLKTGCDLLNIMHNYKNDMIPQFLDNYTTIENEIHRFKNLSENCNTYDLLKLNKTVQIIKMLHIEFMEFLSKAENNTLPTTNVTSVAENNTLLPITNVTSVAENNSLLPTTNVTSVAENNTLLPTNSCVSIAENDALLTTSDDNNQKNTAISNFTFKINANKSNKNLKNNDLNINQESNEIKNNGSNNFPLKEKESDELHTFKFKTNENISNTDISNFCFKIKNNKQEATTTNTSYNFEREYEKYLVNHFAIQKYLTNYTNLYLPFLHDDNQKTLKQELTKAINTPINSISSVSSWHMKDKFEKLNALLMCKTVKTGNSSVSANSHQCALAFCKDTLAKKIINIGEQVVSVKTETAFEVASIVTELWQVHQDFGMLLYARFKQKCPCLIPLNAAKVNNETDEEYYKSLGYNYTDGVVEQQDKYVKRMTGIIRLFAAIIVTETKSGKALGIGQAWMIIATTLHLVPQLDITAVLLHEMLLITGYHLGKVYGNQFIKMLQYINSDYMKKIDEITPIGCGGPVQRLKTFVSKAIEVSYIDKPKSILPYNFW</sequence>
<dbReference type="GO" id="GO:0044614">
    <property type="term" value="C:nuclear pore cytoplasmic filaments"/>
    <property type="evidence" value="ECO:0007669"/>
    <property type="project" value="TreeGrafter"/>
</dbReference>
<evidence type="ECO:0000256" key="11">
    <source>
        <dbReference type="ARBA" id="ARBA00029983"/>
    </source>
</evidence>
<dbReference type="EMBL" id="CABPRJ010002377">
    <property type="protein sequence ID" value="VVC44232.1"/>
    <property type="molecule type" value="Genomic_DNA"/>
</dbReference>
<dbReference type="InterPro" id="IPR038506">
    <property type="entry name" value="GLE1-like_sf"/>
</dbReference>
<keyword evidence="8" id="KW-0539">Nucleus</keyword>
<keyword evidence="7" id="KW-0906">Nuclear pore complex</keyword>
<evidence type="ECO:0000256" key="1">
    <source>
        <dbReference type="ARBA" id="ARBA00004567"/>
    </source>
</evidence>
<dbReference type="AlphaFoldDB" id="A0A5E4NKE4"/>
<dbReference type="Gene3D" id="1.25.40.510">
    <property type="entry name" value="GLE1-like"/>
    <property type="match status" value="1"/>
</dbReference>
<protein>
    <recommendedName>
        <fullName evidence="10">mRNA export factor GLE1</fullName>
    </recommendedName>
    <alternativeName>
        <fullName evidence="12">GLE1 RNA export mediator</fullName>
    </alternativeName>
    <alternativeName>
        <fullName evidence="11">Nucleoporin GLE1</fullName>
    </alternativeName>
</protein>
<evidence type="ECO:0000256" key="7">
    <source>
        <dbReference type="ARBA" id="ARBA00023132"/>
    </source>
</evidence>